<reference evidence="1" key="2">
    <citation type="submission" date="2020-09" db="EMBL/GenBank/DDBJ databases">
        <authorList>
            <person name="Sun Q."/>
            <person name="Zhou Y."/>
        </authorList>
    </citation>
    <scope>NUCLEOTIDE SEQUENCE</scope>
    <source>
        <strain evidence="1">CGMCC 1.15519</strain>
    </source>
</reference>
<evidence type="ECO:0000313" key="2">
    <source>
        <dbReference type="Proteomes" id="UP000635071"/>
    </source>
</evidence>
<dbReference type="AlphaFoldDB" id="A0A917EDY9"/>
<gene>
    <name evidence="1" type="ORF">GCM10011529_31640</name>
</gene>
<name>A0A917EDY9_9SPHN</name>
<proteinExistence type="predicted"/>
<organism evidence="1 2">
    <name type="scientific">Sandarakinorhabdus glacialis</name>
    <dbReference type="NCBI Taxonomy" id="1614636"/>
    <lineage>
        <taxon>Bacteria</taxon>
        <taxon>Pseudomonadati</taxon>
        <taxon>Pseudomonadota</taxon>
        <taxon>Alphaproteobacteria</taxon>
        <taxon>Sphingomonadales</taxon>
        <taxon>Sphingosinicellaceae</taxon>
        <taxon>Sandarakinorhabdus</taxon>
    </lineage>
</organism>
<sequence>MPLNTRRSSTLGFPWLFGKYGSSRAICSHVSQYRLLMHGLLMEPESDRASQINES</sequence>
<dbReference type="Proteomes" id="UP000635071">
    <property type="component" value="Unassembled WGS sequence"/>
</dbReference>
<accession>A0A917EDY9</accession>
<comment type="caution">
    <text evidence="1">The sequence shown here is derived from an EMBL/GenBank/DDBJ whole genome shotgun (WGS) entry which is preliminary data.</text>
</comment>
<protein>
    <submittedName>
        <fullName evidence="1">Uncharacterized protein</fullName>
    </submittedName>
</protein>
<keyword evidence="2" id="KW-1185">Reference proteome</keyword>
<dbReference type="EMBL" id="BMJM01000027">
    <property type="protein sequence ID" value="GGE22698.1"/>
    <property type="molecule type" value="Genomic_DNA"/>
</dbReference>
<evidence type="ECO:0000313" key="1">
    <source>
        <dbReference type="EMBL" id="GGE22698.1"/>
    </source>
</evidence>
<reference evidence="1" key="1">
    <citation type="journal article" date="2014" name="Int. J. Syst. Evol. Microbiol.">
        <title>Complete genome sequence of Corynebacterium casei LMG S-19264T (=DSM 44701T), isolated from a smear-ripened cheese.</title>
        <authorList>
            <consortium name="US DOE Joint Genome Institute (JGI-PGF)"/>
            <person name="Walter F."/>
            <person name="Albersmeier A."/>
            <person name="Kalinowski J."/>
            <person name="Ruckert C."/>
        </authorList>
    </citation>
    <scope>NUCLEOTIDE SEQUENCE</scope>
    <source>
        <strain evidence="1">CGMCC 1.15519</strain>
    </source>
</reference>